<feature type="non-terminal residue" evidence="4">
    <location>
        <position position="167"/>
    </location>
</feature>
<evidence type="ECO:0000256" key="2">
    <source>
        <dbReference type="SAM" id="MobiDB-lite"/>
    </source>
</evidence>
<feature type="compositionally biased region" description="Basic and acidic residues" evidence="2">
    <location>
        <begin position="126"/>
        <end position="138"/>
    </location>
</feature>
<feature type="domain" description="CS" evidence="3">
    <location>
        <begin position="41"/>
        <end position="131"/>
    </location>
</feature>
<reference evidence="4 5" key="1">
    <citation type="submission" date="2021-06" db="EMBL/GenBank/DDBJ databases">
        <authorList>
            <person name="Kallberg Y."/>
            <person name="Tangrot J."/>
            <person name="Rosling A."/>
        </authorList>
    </citation>
    <scope>NUCLEOTIDE SEQUENCE [LARGE SCALE GENOMIC DNA]</scope>
    <source>
        <strain evidence="4 5">120-4 pot B 10/14</strain>
    </source>
</reference>
<dbReference type="PANTHER" id="PTHR22932">
    <property type="entry name" value="TELOMERASE-BINDING PROTEIN P23 HSP90 CO-CHAPERONE"/>
    <property type="match status" value="1"/>
</dbReference>
<dbReference type="CDD" id="cd06465">
    <property type="entry name" value="p23_hB-ind1_like"/>
    <property type="match status" value="1"/>
</dbReference>
<keyword evidence="5" id="KW-1185">Reference proteome</keyword>
<name>A0ABN7UGH7_GIGMA</name>
<dbReference type="Proteomes" id="UP000789901">
    <property type="component" value="Unassembled WGS sequence"/>
</dbReference>
<comment type="caution">
    <text evidence="4">The sequence shown here is derived from an EMBL/GenBank/DDBJ whole genome shotgun (WGS) entry which is preliminary data.</text>
</comment>
<accession>A0ABN7UGH7</accession>
<protein>
    <submittedName>
        <fullName evidence="4">44256_t:CDS:1</fullName>
    </submittedName>
</protein>
<dbReference type="PANTHER" id="PTHR22932:SF1">
    <property type="entry name" value="CO-CHAPERONE PROTEIN DAF-41"/>
    <property type="match status" value="1"/>
</dbReference>
<dbReference type="Gene3D" id="2.60.40.790">
    <property type="match status" value="1"/>
</dbReference>
<dbReference type="InterPro" id="IPR007052">
    <property type="entry name" value="CS_dom"/>
</dbReference>
<evidence type="ECO:0000259" key="3">
    <source>
        <dbReference type="PROSITE" id="PS51203"/>
    </source>
</evidence>
<evidence type="ECO:0000256" key="1">
    <source>
        <dbReference type="ARBA" id="ARBA00025733"/>
    </source>
</evidence>
<sequence length="167" mass="19159">MEWVLPIVNDSIYSDIQMNKVKFVAKYEYEHVANYKVIQVSLHPEVLWVQCQNELFVTINLVDIKDPKINVNKEKLSFKSIGGTEQKLYQFEINLYKKINPEASKCLQTARSIVFVLDKAEHGQQHWSHLQKDHKNDNNNEEEGSGNDPLDKIDFYNLMGSGGSGGS</sequence>
<dbReference type="SUPFAM" id="SSF49764">
    <property type="entry name" value="HSP20-like chaperones"/>
    <property type="match status" value="1"/>
</dbReference>
<dbReference type="InterPro" id="IPR008978">
    <property type="entry name" value="HSP20-like_chaperone"/>
</dbReference>
<organism evidence="4 5">
    <name type="scientific">Gigaspora margarita</name>
    <dbReference type="NCBI Taxonomy" id="4874"/>
    <lineage>
        <taxon>Eukaryota</taxon>
        <taxon>Fungi</taxon>
        <taxon>Fungi incertae sedis</taxon>
        <taxon>Mucoromycota</taxon>
        <taxon>Glomeromycotina</taxon>
        <taxon>Glomeromycetes</taxon>
        <taxon>Diversisporales</taxon>
        <taxon>Gigasporaceae</taxon>
        <taxon>Gigaspora</taxon>
    </lineage>
</organism>
<gene>
    <name evidence="4" type="ORF">GMARGA_LOCUS5300</name>
</gene>
<evidence type="ECO:0000313" key="4">
    <source>
        <dbReference type="EMBL" id="CAG8567050.1"/>
    </source>
</evidence>
<dbReference type="InterPro" id="IPR045250">
    <property type="entry name" value="p23-like"/>
</dbReference>
<dbReference type="Pfam" id="PF04969">
    <property type="entry name" value="CS"/>
    <property type="match status" value="1"/>
</dbReference>
<dbReference type="EMBL" id="CAJVQB010002228">
    <property type="protein sequence ID" value="CAG8567050.1"/>
    <property type="molecule type" value="Genomic_DNA"/>
</dbReference>
<comment type="similarity">
    <text evidence="1">Belongs to the p23/wos2 family.</text>
</comment>
<evidence type="ECO:0000313" key="5">
    <source>
        <dbReference type="Proteomes" id="UP000789901"/>
    </source>
</evidence>
<proteinExistence type="inferred from homology"/>
<dbReference type="PROSITE" id="PS51203">
    <property type="entry name" value="CS"/>
    <property type="match status" value="1"/>
</dbReference>
<feature type="region of interest" description="Disordered" evidence="2">
    <location>
        <begin position="126"/>
        <end position="153"/>
    </location>
</feature>